<dbReference type="PANTHER" id="PTHR46238">
    <property type="entry name" value="REVERSE TRANSCRIPTASE DOMAIN-CONTAINING PROTEIN"/>
    <property type="match status" value="1"/>
</dbReference>
<name>A0A699IY08_TANCI</name>
<organism evidence="1">
    <name type="scientific">Tanacetum cinerariifolium</name>
    <name type="common">Dalmatian daisy</name>
    <name type="synonym">Chrysanthemum cinerariifolium</name>
    <dbReference type="NCBI Taxonomy" id="118510"/>
    <lineage>
        <taxon>Eukaryota</taxon>
        <taxon>Viridiplantae</taxon>
        <taxon>Streptophyta</taxon>
        <taxon>Embryophyta</taxon>
        <taxon>Tracheophyta</taxon>
        <taxon>Spermatophyta</taxon>
        <taxon>Magnoliopsida</taxon>
        <taxon>eudicotyledons</taxon>
        <taxon>Gunneridae</taxon>
        <taxon>Pentapetalae</taxon>
        <taxon>asterids</taxon>
        <taxon>campanulids</taxon>
        <taxon>Asterales</taxon>
        <taxon>Asteraceae</taxon>
        <taxon>Asteroideae</taxon>
        <taxon>Anthemideae</taxon>
        <taxon>Anthemidinae</taxon>
        <taxon>Tanacetum</taxon>
    </lineage>
</organism>
<gene>
    <name evidence="1" type="ORF">Tci_567605</name>
</gene>
<proteinExistence type="predicted"/>
<protein>
    <submittedName>
        <fullName evidence="1">Retrovirus-related Pol polyprotein LINE-1</fullName>
    </submittedName>
</protein>
<feature type="non-terminal residue" evidence="1">
    <location>
        <position position="151"/>
    </location>
</feature>
<dbReference type="EMBL" id="BKCJ010347392">
    <property type="protein sequence ID" value="GEZ95632.1"/>
    <property type="molecule type" value="Genomic_DNA"/>
</dbReference>
<reference evidence="1" key="1">
    <citation type="journal article" date="2019" name="Sci. Rep.">
        <title>Draft genome of Tanacetum cinerariifolium, the natural source of mosquito coil.</title>
        <authorList>
            <person name="Yamashiro T."/>
            <person name="Shiraishi A."/>
            <person name="Satake H."/>
            <person name="Nakayama K."/>
        </authorList>
    </citation>
    <scope>NUCLEOTIDE SEQUENCE</scope>
</reference>
<evidence type="ECO:0000313" key="1">
    <source>
        <dbReference type="EMBL" id="GEZ95632.1"/>
    </source>
</evidence>
<dbReference type="AlphaFoldDB" id="A0A699IY08"/>
<accession>A0A699IY08</accession>
<comment type="caution">
    <text evidence="1">The sequence shown here is derived from an EMBL/GenBank/DDBJ whole genome shotgun (WGS) entry which is preliminary data.</text>
</comment>
<sequence>MKLWKRVFERRLRREIEVLENQFGFMPGRSTIKAIHIIRSLMEKYIERQKVLHLAFLDLEKAYDNALEDNGLRVSREKTEYLRCNFNRNKNDQNEEEEIRIGGHILKPKESFRYLGYVIHKSGMIGDDVTHRIQVGWLKWRAATGIMCDKK</sequence>
<dbReference type="PANTHER" id="PTHR46238:SF11">
    <property type="entry name" value="AGAMOUS-LIKE MADS-BOX PROTEIN AGL16"/>
    <property type="match status" value="1"/>
</dbReference>